<keyword evidence="1" id="KW-0677">Repeat</keyword>
<proteinExistence type="predicted"/>
<feature type="repeat" description="ANK" evidence="3">
    <location>
        <begin position="250"/>
        <end position="282"/>
    </location>
</feature>
<dbReference type="Pfam" id="PF13857">
    <property type="entry name" value="Ank_5"/>
    <property type="match status" value="1"/>
</dbReference>
<name>A0AAV2R165_MEGNR</name>
<dbReference type="SMART" id="SM00248">
    <property type="entry name" value="ANK"/>
    <property type="match status" value="15"/>
</dbReference>
<feature type="repeat" description="ANK" evidence="3">
    <location>
        <begin position="381"/>
        <end position="413"/>
    </location>
</feature>
<feature type="repeat" description="ANK" evidence="3">
    <location>
        <begin position="283"/>
        <end position="315"/>
    </location>
</feature>
<evidence type="ECO:0000256" key="3">
    <source>
        <dbReference type="PROSITE-ProRule" id="PRU00023"/>
    </source>
</evidence>
<dbReference type="Proteomes" id="UP001497623">
    <property type="component" value="Unassembled WGS sequence"/>
</dbReference>
<dbReference type="PROSITE" id="PS50088">
    <property type="entry name" value="ANK_REPEAT"/>
    <property type="match status" value="9"/>
</dbReference>
<dbReference type="Pfam" id="PF00023">
    <property type="entry name" value="Ank"/>
    <property type="match status" value="1"/>
</dbReference>
<accession>A0AAV2R165</accession>
<dbReference type="Pfam" id="PF12796">
    <property type="entry name" value="Ank_2"/>
    <property type="match status" value="4"/>
</dbReference>
<keyword evidence="5" id="KW-1185">Reference proteome</keyword>
<dbReference type="InterPro" id="IPR002110">
    <property type="entry name" value="Ankyrin_rpt"/>
</dbReference>
<dbReference type="PROSITE" id="PS50297">
    <property type="entry name" value="ANK_REP_REGION"/>
    <property type="match status" value="9"/>
</dbReference>
<feature type="repeat" description="ANK" evidence="3">
    <location>
        <begin position="448"/>
        <end position="481"/>
    </location>
</feature>
<dbReference type="PRINTS" id="PR01415">
    <property type="entry name" value="ANKYRIN"/>
</dbReference>
<feature type="repeat" description="ANK" evidence="3">
    <location>
        <begin position="146"/>
        <end position="178"/>
    </location>
</feature>
<protein>
    <submittedName>
        <fullName evidence="4">Uncharacterized protein</fullName>
    </submittedName>
</protein>
<dbReference type="EMBL" id="CAXKWB010014420">
    <property type="protein sequence ID" value="CAL4110590.1"/>
    <property type="molecule type" value="Genomic_DNA"/>
</dbReference>
<evidence type="ECO:0000256" key="2">
    <source>
        <dbReference type="ARBA" id="ARBA00023043"/>
    </source>
</evidence>
<reference evidence="4 5" key="1">
    <citation type="submission" date="2024-05" db="EMBL/GenBank/DDBJ databases">
        <authorList>
            <person name="Wallberg A."/>
        </authorList>
    </citation>
    <scope>NUCLEOTIDE SEQUENCE [LARGE SCALE GENOMIC DNA]</scope>
</reference>
<feature type="repeat" description="ANK" evidence="3">
    <location>
        <begin position="482"/>
        <end position="514"/>
    </location>
</feature>
<dbReference type="Gene3D" id="1.25.40.20">
    <property type="entry name" value="Ankyrin repeat-containing domain"/>
    <property type="match status" value="5"/>
</dbReference>
<evidence type="ECO:0000313" key="4">
    <source>
        <dbReference type="EMBL" id="CAL4110590.1"/>
    </source>
</evidence>
<dbReference type="SUPFAM" id="SSF48403">
    <property type="entry name" value="Ankyrin repeat"/>
    <property type="match status" value="2"/>
</dbReference>
<dbReference type="PANTHER" id="PTHR24126:SF14">
    <property type="entry name" value="ANK_REP_REGION DOMAIN-CONTAINING PROTEIN"/>
    <property type="match status" value="1"/>
</dbReference>
<sequence>MKMETMTLNQAAASGNIEVLKSILSGDPDVDIDIGDGKEATPLHLAATCGHLQVLELLIEHGASVNCTNEHRQTPLHLAVEKGHVAIVEALLKAGAEADVRERKKGRTPLHIGTIHNAIPILKLIMESLKHDVWESRRVMKIADKEGRNTLHLAASAGKLEAMGLCLAAGAEVNISDFSGATPMHSAILSKKAACTQLLVMLLDSGGDLHCGMEDNEEGTLAHAAVKVGCLPCLQALAERGATLDAQDITSRTPLHYAVEGRREKCINFLMEKGCSFETADRRGFLPIHCAIRADSPNIVRKMLTAGADPNALDKDGRSYVQFAMILKKFEVFKTLVDCGATRIGADEKDLILHYCAGAGNQKAVQMMVELGKDVNEPDGFGRGALHHAINYGHENLSNYLLANGADVQQTDFAGATPLHYAVRWGGSDSLIRILLKNNAILGALDRLGRTPLHYAASKSSVMSDLVLLVGRGARVDVRDHMGLTALHLASRLGNESLVRVLLENGARHDFRDVHNFMPIDHAKENNHKSIEKRLEQHAQVKRLEQKAKGIGSHYINSDDEEDE</sequence>
<keyword evidence="2 3" id="KW-0040">ANK repeat</keyword>
<comment type="caution">
    <text evidence="4">The sequence shown here is derived from an EMBL/GenBank/DDBJ whole genome shotgun (WGS) entry which is preliminary data.</text>
</comment>
<dbReference type="InterPro" id="IPR036770">
    <property type="entry name" value="Ankyrin_rpt-contain_sf"/>
</dbReference>
<evidence type="ECO:0000256" key="1">
    <source>
        <dbReference type="ARBA" id="ARBA00022737"/>
    </source>
</evidence>
<feature type="repeat" description="ANK" evidence="3">
    <location>
        <begin position="38"/>
        <end position="70"/>
    </location>
</feature>
<evidence type="ECO:0000313" key="5">
    <source>
        <dbReference type="Proteomes" id="UP001497623"/>
    </source>
</evidence>
<feature type="non-terminal residue" evidence="4">
    <location>
        <position position="564"/>
    </location>
</feature>
<feature type="repeat" description="ANK" evidence="3">
    <location>
        <begin position="414"/>
        <end position="447"/>
    </location>
</feature>
<dbReference type="PANTHER" id="PTHR24126">
    <property type="entry name" value="ANKYRIN REPEAT, PH AND SEC7 DOMAIN CONTAINING PROTEIN SECG-RELATED"/>
    <property type="match status" value="1"/>
</dbReference>
<organism evidence="4 5">
    <name type="scientific">Meganyctiphanes norvegica</name>
    <name type="common">Northern krill</name>
    <name type="synonym">Thysanopoda norvegica</name>
    <dbReference type="NCBI Taxonomy" id="48144"/>
    <lineage>
        <taxon>Eukaryota</taxon>
        <taxon>Metazoa</taxon>
        <taxon>Ecdysozoa</taxon>
        <taxon>Arthropoda</taxon>
        <taxon>Crustacea</taxon>
        <taxon>Multicrustacea</taxon>
        <taxon>Malacostraca</taxon>
        <taxon>Eumalacostraca</taxon>
        <taxon>Eucarida</taxon>
        <taxon>Euphausiacea</taxon>
        <taxon>Euphausiidae</taxon>
        <taxon>Meganyctiphanes</taxon>
    </lineage>
</organism>
<gene>
    <name evidence="4" type="ORF">MNOR_LOCUS19442</name>
</gene>
<feature type="repeat" description="ANK" evidence="3">
    <location>
        <begin position="71"/>
        <end position="103"/>
    </location>
</feature>
<dbReference type="AlphaFoldDB" id="A0AAV2R165"/>